<proteinExistence type="predicted"/>
<dbReference type="AlphaFoldDB" id="A0A3L6T8V7"/>
<evidence type="ECO:0000256" key="1">
    <source>
        <dbReference type="SAM" id="MobiDB-lite"/>
    </source>
</evidence>
<feature type="region of interest" description="Disordered" evidence="1">
    <location>
        <begin position="1"/>
        <end position="20"/>
    </location>
</feature>
<protein>
    <submittedName>
        <fullName evidence="2">Uncharacterized protein</fullName>
    </submittedName>
</protein>
<evidence type="ECO:0000313" key="2">
    <source>
        <dbReference type="EMBL" id="RLN34622.1"/>
    </source>
</evidence>
<organism evidence="2 3">
    <name type="scientific">Panicum miliaceum</name>
    <name type="common">Proso millet</name>
    <name type="synonym">Broomcorn millet</name>
    <dbReference type="NCBI Taxonomy" id="4540"/>
    <lineage>
        <taxon>Eukaryota</taxon>
        <taxon>Viridiplantae</taxon>
        <taxon>Streptophyta</taxon>
        <taxon>Embryophyta</taxon>
        <taxon>Tracheophyta</taxon>
        <taxon>Spermatophyta</taxon>
        <taxon>Magnoliopsida</taxon>
        <taxon>Liliopsida</taxon>
        <taxon>Poales</taxon>
        <taxon>Poaceae</taxon>
        <taxon>PACMAD clade</taxon>
        <taxon>Panicoideae</taxon>
        <taxon>Panicodae</taxon>
        <taxon>Paniceae</taxon>
        <taxon>Panicinae</taxon>
        <taxon>Panicum</taxon>
        <taxon>Panicum sect. Panicum</taxon>
    </lineage>
</organism>
<keyword evidence="3" id="KW-1185">Reference proteome</keyword>
<evidence type="ECO:0000313" key="3">
    <source>
        <dbReference type="Proteomes" id="UP000275267"/>
    </source>
</evidence>
<feature type="compositionally biased region" description="Low complexity" evidence="1">
    <location>
        <begin position="7"/>
        <end position="20"/>
    </location>
</feature>
<dbReference type="Proteomes" id="UP000275267">
    <property type="component" value="Unassembled WGS sequence"/>
</dbReference>
<gene>
    <name evidence="2" type="ORF">C2845_PM03G34890</name>
</gene>
<sequence>MQFSRHSSATRLNRSSSSSITLARFHSHPRLLPLLLLFDAGRGRHAAVPRRGARMPSLLIPEVSIADRARHPSRAVVIGVTLAHQPAGRGRTCMLARLIPMNGRLRRPGDDGTRRDPGFQPREMEMGIFGLGLYYLRRLRASRSEANKSIRPRPWVTVGRVAARRSLRRQDGGDSLMWRFLTGSSRVSGIFTCCCWIDL</sequence>
<dbReference type="EMBL" id="PQIB02000002">
    <property type="protein sequence ID" value="RLN34622.1"/>
    <property type="molecule type" value="Genomic_DNA"/>
</dbReference>
<accession>A0A3L6T8V7</accession>
<name>A0A3L6T8V7_PANMI</name>
<reference evidence="3" key="1">
    <citation type="journal article" date="2019" name="Nat. Commun.">
        <title>The genome of broomcorn millet.</title>
        <authorList>
            <person name="Zou C."/>
            <person name="Miki D."/>
            <person name="Li D."/>
            <person name="Tang Q."/>
            <person name="Xiao L."/>
            <person name="Rajput S."/>
            <person name="Deng P."/>
            <person name="Jia W."/>
            <person name="Huang R."/>
            <person name="Zhang M."/>
            <person name="Sun Y."/>
            <person name="Hu J."/>
            <person name="Fu X."/>
            <person name="Schnable P.S."/>
            <person name="Li F."/>
            <person name="Zhang H."/>
            <person name="Feng B."/>
            <person name="Zhu X."/>
            <person name="Liu R."/>
            <person name="Schnable J.C."/>
            <person name="Zhu J.-K."/>
            <person name="Zhang H."/>
        </authorList>
    </citation>
    <scope>NUCLEOTIDE SEQUENCE [LARGE SCALE GENOMIC DNA]</scope>
</reference>
<comment type="caution">
    <text evidence="2">The sequence shown here is derived from an EMBL/GenBank/DDBJ whole genome shotgun (WGS) entry which is preliminary data.</text>
</comment>